<dbReference type="EMBL" id="JBEHCU010013571">
    <property type="protein sequence ID" value="KAL1374200.1"/>
    <property type="molecule type" value="Genomic_DNA"/>
</dbReference>
<dbReference type="EMBL" id="JBEHCU010007493">
    <property type="protein sequence ID" value="KAL1394650.1"/>
    <property type="molecule type" value="Genomic_DNA"/>
</dbReference>
<proteinExistence type="inferred from homology"/>
<evidence type="ECO:0000256" key="5">
    <source>
        <dbReference type="SAM" id="MobiDB-lite"/>
    </source>
</evidence>
<evidence type="ECO:0000256" key="3">
    <source>
        <dbReference type="ARBA" id="ARBA00022980"/>
    </source>
</evidence>
<dbReference type="AlphaFoldDB" id="A0ABD1D4W4"/>
<gene>
    <name evidence="7" type="ORF">pipiens_011795</name>
    <name evidence="6" type="ORF">pipiens_018228</name>
</gene>
<name>A0ABD1D4W4_CULPP</name>
<protein>
    <submittedName>
        <fullName evidence="7">Uncharacterized protein</fullName>
    </submittedName>
</protein>
<accession>A0ABD1D4W4</accession>
<evidence type="ECO:0000256" key="4">
    <source>
        <dbReference type="ARBA" id="ARBA00023274"/>
    </source>
</evidence>
<keyword evidence="8" id="KW-1185">Reference proteome</keyword>
<evidence type="ECO:0000256" key="1">
    <source>
        <dbReference type="ARBA" id="ARBA00003362"/>
    </source>
</evidence>
<evidence type="ECO:0000313" key="7">
    <source>
        <dbReference type="EMBL" id="KAL1394650.1"/>
    </source>
</evidence>
<sequence length="81" mass="9218">MTVFIYTSCRACLPQGNILQSYRWRLFRILSSVGIEADSTRVNKVVNEIKVKSVEELIASGREMPSGGAARPLPPRRRRRK</sequence>
<evidence type="ECO:0000313" key="6">
    <source>
        <dbReference type="EMBL" id="KAL1374200.1"/>
    </source>
</evidence>
<comment type="caution">
    <text evidence="7">The sequence shown here is derived from an EMBL/GenBank/DDBJ whole genome shotgun (WGS) entry which is preliminary data.</text>
</comment>
<dbReference type="Gene3D" id="1.10.10.1410">
    <property type="match status" value="1"/>
</dbReference>
<dbReference type="GO" id="GO:1990904">
    <property type="term" value="C:ribonucleoprotein complex"/>
    <property type="evidence" value="ECO:0007669"/>
    <property type="project" value="UniProtKB-KW"/>
</dbReference>
<evidence type="ECO:0000256" key="2">
    <source>
        <dbReference type="ARBA" id="ARBA00005436"/>
    </source>
</evidence>
<comment type="similarity">
    <text evidence="2">Belongs to the eukaryotic ribosomal protein P1/P2 family.</text>
</comment>
<feature type="region of interest" description="Disordered" evidence="5">
    <location>
        <begin position="62"/>
        <end position="81"/>
    </location>
</feature>
<reference evidence="7 8" key="1">
    <citation type="submission" date="2024-05" db="EMBL/GenBank/DDBJ databases">
        <title>Culex pipiens pipiens assembly and annotation.</title>
        <authorList>
            <person name="Alout H."/>
            <person name="Durand T."/>
        </authorList>
    </citation>
    <scope>NUCLEOTIDE SEQUENCE [LARGE SCALE GENOMIC DNA]</scope>
    <source>
        <strain evidence="7">HA-2024</strain>
        <tissue evidence="7">Whole body</tissue>
    </source>
</reference>
<organism evidence="7 8">
    <name type="scientific">Culex pipiens pipiens</name>
    <name type="common">Northern house mosquito</name>
    <dbReference type="NCBI Taxonomy" id="38569"/>
    <lineage>
        <taxon>Eukaryota</taxon>
        <taxon>Metazoa</taxon>
        <taxon>Ecdysozoa</taxon>
        <taxon>Arthropoda</taxon>
        <taxon>Hexapoda</taxon>
        <taxon>Insecta</taxon>
        <taxon>Pterygota</taxon>
        <taxon>Neoptera</taxon>
        <taxon>Endopterygota</taxon>
        <taxon>Diptera</taxon>
        <taxon>Nematocera</taxon>
        <taxon>Culicoidea</taxon>
        <taxon>Culicidae</taxon>
        <taxon>Culicinae</taxon>
        <taxon>Culicini</taxon>
        <taxon>Culex</taxon>
        <taxon>Culex</taxon>
    </lineage>
</organism>
<evidence type="ECO:0000313" key="8">
    <source>
        <dbReference type="Proteomes" id="UP001562425"/>
    </source>
</evidence>
<dbReference type="GO" id="GO:0005840">
    <property type="term" value="C:ribosome"/>
    <property type="evidence" value="ECO:0007669"/>
    <property type="project" value="UniProtKB-KW"/>
</dbReference>
<keyword evidence="3" id="KW-0689">Ribosomal protein</keyword>
<comment type="function">
    <text evidence="1">Plays an important role in the elongation step of protein synthesis.</text>
</comment>
<keyword evidence="4" id="KW-0687">Ribonucleoprotein</keyword>
<dbReference type="InterPro" id="IPR038716">
    <property type="entry name" value="P1/P2_N_sf"/>
</dbReference>
<dbReference type="Proteomes" id="UP001562425">
    <property type="component" value="Unassembled WGS sequence"/>
</dbReference>